<keyword evidence="1" id="KW-0732">Signal</keyword>
<evidence type="ECO:0008006" key="4">
    <source>
        <dbReference type="Google" id="ProtNLM"/>
    </source>
</evidence>
<dbReference type="SUPFAM" id="SSF48452">
    <property type="entry name" value="TPR-like"/>
    <property type="match status" value="1"/>
</dbReference>
<reference evidence="2 3" key="1">
    <citation type="submission" date="2018-04" db="EMBL/GenBank/DDBJ databases">
        <title>Genomic Encyclopedia of Archaeal and Bacterial Type Strains, Phase II (KMG-II): from individual species to whole genera.</title>
        <authorList>
            <person name="Goeker M."/>
        </authorList>
    </citation>
    <scope>NUCLEOTIDE SEQUENCE [LARGE SCALE GENOMIC DNA]</scope>
    <source>
        <strain evidence="2 3">DSM 26809</strain>
    </source>
</reference>
<dbReference type="AlphaFoldDB" id="A0A2T5JB19"/>
<name>A0A2T5JB19_9SPHI</name>
<organism evidence="2 3">
    <name type="scientific">Mucilaginibacter yixingensis</name>
    <dbReference type="NCBI Taxonomy" id="1295612"/>
    <lineage>
        <taxon>Bacteria</taxon>
        <taxon>Pseudomonadati</taxon>
        <taxon>Bacteroidota</taxon>
        <taxon>Sphingobacteriia</taxon>
        <taxon>Sphingobacteriales</taxon>
        <taxon>Sphingobacteriaceae</taxon>
        <taxon>Mucilaginibacter</taxon>
    </lineage>
</organism>
<dbReference type="EMBL" id="QAOQ01000003">
    <property type="protein sequence ID" value="PTQ98071.1"/>
    <property type="molecule type" value="Genomic_DNA"/>
</dbReference>
<evidence type="ECO:0000256" key="1">
    <source>
        <dbReference type="SAM" id="SignalP"/>
    </source>
</evidence>
<feature type="signal peptide" evidence="1">
    <location>
        <begin position="1"/>
        <end position="21"/>
    </location>
</feature>
<accession>A0A2T5JB19</accession>
<comment type="caution">
    <text evidence="2">The sequence shown here is derived from an EMBL/GenBank/DDBJ whole genome shotgun (WGS) entry which is preliminary data.</text>
</comment>
<sequence>MAYKQYLLIIALLLLFGFAHAQQVPDYQQADSTTQALYSAGKWQALIDYTNQTDAQGLDFPALHQRAAYARFMTGNYSAALAKYQQVLKHDSYNPTARYMSMLCQQYLNRDGNASYQAKFVDTTVLNKNNITPFGLIEAGIEASAKIPNIALRGTGFYSRASLGNRLGWRLQLDQSVAVYHQAITVAGNNDLRDFSFNNDQFEYYARLGYTLTSNLTLLGAYHYLHTKFGTDSYQNHVELAGLKYAAPYFTLQADANFSKMSNSGLQQYNGELTVYPTGSLNLYTISRVSVQSGYLSSTIFNQRIGFKAFKRCWLEGSINVGRMDNYLEADALYVYNAVDVTTFKAGGTLYYQLGRHLLAYANYAFEDKENHYNTNATYQQNSITGGLTWRF</sequence>
<gene>
    <name evidence="2" type="ORF">C8P68_103231</name>
</gene>
<proteinExistence type="predicted"/>
<dbReference type="InterPro" id="IPR011990">
    <property type="entry name" value="TPR-like_helical_dom_sf"/>
</dbReference>
<dbReference type="RefSeq" id="WP_107828258.1">
    <property type="nucleotide sequence ID" value="NZ_CP160205.1"/>
</dbReference>
<dbReference type="Proteomes" id="UP000244168">
    <property type="component" value="Unassembled WGS sequence"/>
</dbReference>
<keyword evidence="3" id="KW-1185">Reference proteome</keyword>
<evidence type="ECO:0000313" key="2">
    <source>
        <dbReference type="EMBL" id="PTQ98071.1"/>
    </source>
</evidence>
<protein>
    <recommendedName>
        <fullName evidence="4">Tetratricopeptide repeat protein</fullName>
    </recommendedName>
</protein>
<feature type="chain" id="PRO_5015704031" description="Tetratricopeptide repeat protein" evidence="1">
    <location>
        <begin position="22"/>
        <end position="392"/>
    </location>
</feature>
<evidence type="ECO:0000313" key="3">
    <source>
        <dbReference type="Proteomes" id="UP000244168"/>
    </source>
</evidence>
<dbReference type="OrthoDB" id="784282at2"/>
<dbReference type="Gene3D" id="1.25.40.10">
    <property type="entry name" value="Tetratricopeptide repeat domain"/>
    <property type="match status" value="1"/>
</dbReference>